<dbReference type="Proteomes" id="UP000249633">
    <property type="component" value="Unassembled WGS sequence"/>
</dbReference>
<dbReference type="Gene3D" id="3.10.450.50">
    <property type="match status" value="1"/>
</dbReference>
<evidence type="ECO:0008006" key="3">
    <source>
        <dbReference type="Google" id="ProtNLM"/>
    </source>
</evidence>
<organism evidence="1 2">
    <name type="scientific">Roseateles depolymerans</name>
    <dbReference type="NCBI Taxonomy" id="76731"/>
    <lineage>
        <taxon>Bacteria</taxon>
        <taxon>Pseudomonadati</taxon>
        <taxon>Pseudomonadota</taxon>
        <taxon>Betaproteobacteria</taxon>
        <taxon>Burkholderiales</taxon>
        <taxon>Sphaerotilaceae</taxon>
        <taxon>Roseateles</taxon>
    </lineage>
</organism>
<accession>A0A2W5DN66</accession>
<dbReference type="EMBL" id="QFOD01000006">
    <property type="protein sequence ID" value="PZP33355.1"/>
    <property type="molecule type" value="Genomic_DNA"/>
</dbReference>
<protein>
    <recommendedName>
        <fullName evidence="3">YecA family protein</fullName>
    </recommendedName>
</protein>
<reference evidence="1 2" key="1">
    <citation type="submission" date="2017-08" db="EMBL/GenBank/DDBJ databases">
        <title>Infants hospitalized years apart are colonized by the same room-sourced microbial strains.</title>
        <authorList>
            <person name="Brooks B."/>
            <person name="Olm M.R."/>
            <person name="Firek B.A."/>
            <person name="Baker R."/>
            <person name="Thomas B.C."/>
            <person name="Morowitz M.J."/>
            <person name="Banfield J.F."/>
        </authorList>
    </citation>
    <scope>NUCLEOTIDE SEQUENCE [LARGE SCALE GENOMIC DNA]</scope>
    <source>
        <strain evidence="1">S2_012_000_R2_81</strain>
    </source>
</reference>
<dbReference type="SUPFAM" id="SSF103642">
    <property type="entry name" value="Sec-C motif"/>
    <property type="match status" value="1"/>
</dbReference>
<dbReference type="InterPro" id="IPR011978">
    <property type="entry name" value="YgfB-like"/>
</dbReference>
<gene>
    <name evidence="1" type="ORF">DI603_08260</name>
</gene>
<evidence type="ECO:0000313" key="1">
    <source>
        <dbReference type="EMBL" id="PZP33355.1"/>
    </source>
</evidence>
<dbReference type="InterPro" id="IPR004027">
    <property type="entry name" value="SEC_C_motif"/>
</dbReference>
<dbReference type="Pfam" id="PF02810">
    <property type="entry name" value="SEC-C"/>
    <property type="match status" value="1"/>
</dbReference>
<dbReference type="AlphaFoldDB" id="A0A2W5DN66"/>
<dbReference type="Gene3D" id="1.20.120.740">
    <property type="entry name" value="YgfB uncharacterised protein family UPF0149, PF03695"/>
    <property type="match status" value="1"/>
</dbReference>
<dbReference type="InterPro" id="IPR036255">
    <property type="entry name" value="YgfB-like_sf"/>
</dbReference>
<evidence type="ECO:0000313" key="2">
    <source>
        <dbReference type="Proteomes" id="UP000249633"/>
    </source>
</evidence>
<dbReference type="SUPFAM" id="SSF101327">
    <property type="entry name" value="YgfB-like"/>
    <property type="match status" value="1"/>
</dbReference>
<dbReference type="Pfam" id="PF03695">
    <property type="entry name" value="UPF0149"/>
    <property type="match status" value="1"/>
</dbReference>
<comment type="caution">
    <text evidence="1">The sequence shown here is derived from an EMBL/GenBank/DDBJ whole genome shotgun (WGS) entry which is preliminary data.</text>
</comment>
<proteinExistence type="predicted"/>
<name>A0A2W5DN66_9BURK</name>
<sequence length="231" mass="25737">MHRPPAAEPWSDAEIEWIDGWLMAEDNGLDQPLFASEMDGFLCALLSGPQLVPPSEALRWIFDAEAGEQAPIGVAEDEVQRFVELVMKQWNFIAAGLMDGSYEPLLMLNRREDGSEVTQFSDWCVGYMTGVGLDREGWSVLLDSEQAALLHTMLMYGTEEGWKVVDSRPPSDAEHEALADALGEEACAIRDFWFLRRQQAAAPRRVVATPGRNEPCHCGSGRKYKHCHGAN</sequence>
<dbReference type="NCBIfam" id="TIGR02292">
    <property type="entry name" value="ygfB_yecA"/>
    <property type="match status" value="1"/>
</dbReference>